<dbReference type="GO" id="GO:0005886">
    <property type="term" value="C:plasma membrane"/>
    <property type="evidence" value="ECO:0007669"/>
    <property type="project" value="UniProtKB-SubCell"/>
</dbReference>
<evidence type="ECO:0000313" key="8">
    <source>
        <dbReference type="Proteomes" id="UP000194137"/>
    </source>
</evidence>
<gene>
    <name evidence="7" type="ORF">CAK95_20130</name>
</gene>
<dbReference type="InterPro" id="IPR047200">
    <property type="entry name" value="MFS_YcaD-like"/>
</dbReference>
<name>A0A1W6ZV50_9HYPH</name>
<dbReference type="Proteomes" id="UP000194137">
    <property type="component" value="Chromosome"/>
</dbReference>
<dbReference type="RefSeq" id="WP_086089541.1">
    <property type="nucleotide sequence ID" value="NZ_CP021112.1"/>
</dbReference>
<dbReference type="PROSITE" id="PS50850">
    <property type="entry name" value="MFS"/>
    <property type="match status" value="1"/>
</dbReference>
<dbReference type="Pfam" id="PF00083">
    <property type="entry name" value="Sugar_tr"/>
    <property type="match status" value="1"/>
</dbReference>
<accession>A0A1W6ZV50</accession>
<dbReference type="STRING" id="1235591.CAK95_20130"/>
<evidence type="ECO:0000256" key="2">
    <source>
        <dbReference type="ARBA" id="ARBA00022448"/>
    </source>
</evidence>
<dbReference type="PANTHER" id="PTHR23521">
    <property type="entry name" value="TRANSPORTER MFS SUPERFAMILY"/>
    <property type="match status" value="1"/>
</dbReference>
<dbReference type="OrthoDB" id="9810614at2"/>
<reference evidence="7 8" key="1">
    <citation type="submission" date="2017-05" db="EMBL/GenBank/DDBJ databases">
        <title>Full genome sequence of Pseudorhodoplanes sinuspersici.</title>
        <authorList>
            <person name="Dastgheib S.M.M."/>
            <person name="Shavandi M."/>
            <person name="Tirandaz H."/>
        </authorList>
    </citation>
    <scope>NUCLEOTIDE SEQUENCE [LARGE SCALE GENOMIC DNA]</scope>
    <source>
        <strain evidence="7 8">RIPI110</strain>
    </source>
</reference>
<sequence>MQSGQSVKAKAQIGTLIVATSTVQLAIGFFGTFFALRVALADFDGLVAGVVLSSYFAGFTLGALFCKNIIERFGHIRVYAAFGGIVIAATAAMALMEQPAPWAILRAIIGFGCAGLFVTTESWLNAKADPTERGRVFSIYMVGCFAALALGQLLISRVEIETAGPFNIVIVLFAIALVLVSMTRAEQPQIIATAFLPYGQLSREAPVAVAGALLSGFISGAFYTLVPAWMQDENVDRGTIGLFMLAAVLGGLAFQVPIGRISDRFDRRIVVAVLGAGLMITAVIMLRLPPILGVILPVAALFGGLMSTIYPVSVAHAHDRMPADSIVAVSGRLLLASGIGSVLGPLLGSVLIQRHSIDGILYMMACAGLVLAIVAVYRTRTTAPPERQERTFDILAPQAAPLAHEAAAAPEVQD</sequence>
<evidence type="ECO:0000256" key="1">
    <source>
        <dbReference type="ARBA" id="ARBA00004651"/>
    </source>
</evidence>
<keyword evidence="4" id="KW-0812">Transmembrane</keyword>
<dbReference type="SUPFAM" id="SSF103473">
    <property type="entry name" value="MFS general substrate transporter"/>
    <property type="match status" value="1"/>
</dbReference>
<keyword evidence="2" id="KW-0813">Transport</keyword>
<evidence type="ECO:0000313" key="7">
    <source>
        <dbReference type="EMBL" id="ARQ01148.1"/>
    </source>
</evidence>
<dbReference type="Pfam" id="PF07690">
    <property type="entry name" value="MFS_1"/>
    <property type="match status" value="1"/>
</dbReference>
<dbReference type="GO" id="GO:0022857">
    <property type="term" value="F:transmembrane transporter activity"/>
    <property type="evidence" value="ECO:0007669"/>
    <property type="project" value="InterPro"/>
</dbReference>
<protein>
    <submittedName>
        <fullName evidence="7">MFS transporter</fullName>
    </submittedName>
</protein>
<dbReference type="InterPro" id="IPR011701">
    <property type="entry name" value="MFS"/>
</dbReference>
<keyword evidence="3" id="KW-1003">Cell membrane</keyword>
<keyword evidence="6" id="KW-0472">Membrane</keyword>
<evidence type="ECO:0000256" key="3">
    <source>
        <dbReference type="ARBA" id="ARBA00022475"/>
    </source>
</evidence>
<dbReference type="CDD" id="cd17477">
    <property type="entry name" value="MFS_YcaD_like"/>
    <property type="match status" value="1"/>
</dbReference>
<dbReference type="PANTHER" id="PTHR23521:SF2">
    <property type="entry name" value="TRANSPORTER MFS SUPERFAMILY"/>
    <property type="match status" value="1"/>
</dbReference>
<dbReference type="AlphaFoldDB" id="A0A1W6ZV50"/>
<dbReference type="InterPro" id="IPR020846">
    <property type="entry name" value="MFS_dom"/>
</dbReference>
<evidence type="ECO:0000256" key="5">
    <source>
        <dbReference type="ARBA" id="ARBA00022989"/>
    </source>
</evidence>
<comment type="subcellular location">
    <subcellularLocation>
        <location evidence="1">Cell membrane</location>
        <topology evidence="1">Multi-pass membrane protein</topology>
    </subcellularLocation>
</comment>
<dbReference type="KEGG" id="psin:CAK95_20130"/>
<evidence type="ECO:0000256" key="6">
    <source>
        <dbReference type="ARBA" id="ARBA00023136"/>
    </source>
</evidence>
<evidence type="ECO:0000256" key="4">
    <source>
        <dbReference type="ARBA" id="ARBA00022692"/>
    </source>
</evidence>
<dbReference type="InterPro" id="IPR036259">
    <property type="entry name" value="MFS_trans_sf"/>
</dbReference>
<keyword evidence="8" id="KW-1185">Reference proteome</keyword>
<dbReference type="InterPro" id="IPR005828">
    <property type="entry name" value="MFS_sugar_transport-like"/>
</dbReference>
<organism evidence="7 8">
    <name type="scientific">Pseudorhodoplanes sinuspersici</name>
    <dbReference type="NCBI Taxonomy" id="1235591"/>
    <lineage>
        <taxon>Bacteria</taxon>
        <taxon>Pseudomonadati</taxon>
        <taxon>Pseudomonadota</taxon>
        <taxon>Alphaproteobacteria</taxon>
        <taxon>Hyphomicrobiales</taxon>
        <taxon>Pseudorhodoplanes</taxon>
    </lineage>
</organism>
<dbReference type="EMBL" id="CP021112">
    <property type="protein sequence ID" value="ARQ01148.1"/>
    <property type="molecule type" value="Genomic_DNA"/>
</dbReference>
<keyword evidence="5" id="KW-1133">Transmembrane helix</keyword>
<dbReference type="Gene3D" id="1.20.1250.20">
    <property type="entry name" value="MFS general substrate transporter like domains"/>
    <property type="match status" value="2"/>
</dbReference>
<proteinExistence type="predicted"/>